<feature type="transmembrane region" description="Helical" evidence="11">
    <location>
        <begin position="224"/>
        <end position="246"/>
    </location>
</feature>
<dbReference type="InterPro" id="IPR018000">
    <property type="entry name" value="Neurotransmitter_ion_chnl_CS"/>
</dbReference>
<dbReference type="InterPro" id="IPR036734">
    <property type="entry name" value="Neur_chan_lig-bd_sf"/>
</dbReference>
<dbReference type="PANTHER" id="PTHR18945">
    <property type="entry name" value="NEUROTRANSMITTER GATED ION CHANNEL"/>
    <property type="match status" value="1"/>
</dbReference>
<evidence type="ECO:0000256" key="7">
    <source>
        <dbReference type="ARBA" id="ARBA00022989"/>
    </source>
</evidence>
<reference evidence="14 16" key="2">
    <citation type="journal article" date="2013" name="Nature">
        <title>Insights into bilaterian evolution from three spiralian genomes.</title>
        <authorList>
            <person name="Simakov O."/>
            <person name="Marletaz F."/>
            <person name="Cho S.J."/>
            <person name="Edsinger-Gonzales E."/>
            <person name="Havlak P."/>
            <person name="Hellsten U."/>
            <person name="Kuo D.H."/>
            <person name="Larsson T."/>
            <person name="Lv J."/>
            <person name="Arendt D."/>
            <person name="Savage R."/>
            <person name="Osoegawa K."/>
            <person name="de Jong P."/>
            <person name="Grimwood J."/>
            <person name="Chapman J.A."/>
            <person name="Shapiro H."/>
            <person name="Aerts A."/>
            <person name="Otillar R.P."/>
            <person name="Terry A.Y."/>
            <person name="Boore J.L."/>
            <person name="Grigoriev I.V."/>
            <person name="Lindberg D.R."/>
            <person name="Seaver E.C."/>
            <person name="Weisblat D.A."/>
            <person name="Putnam N.H."/>
            <person name="Rokhsar D.S."/>
        </authorList>
    </citation>
    <scope>NUCLEOTIDE SEQUENCE</scope>
    <source>
        <strain evidence="14 16">I ESC-2004</strain>
    </source>
</reference>
<dbReference type="InterPro" id="IPR006202">
    <property type="entry name" value="Neur_chan_lig-bd"/>
</dbReference>
<gene>
    <name evidence="14" type="ORF">CAPTEDRAFT_178435</name>
</gene>
<dbReference type="OMA" id="ICNITME"/>
<dbReference type="EMBL" id="KB311417">
    <property type="protein sequence ID" value="ELT89317.1"/>
    <property type="molecule type" value="Genomic_DNA"/>
</dbReference>
<keyword evidence="8 11" id="KW-0406">Ion transport</keyword>
<evidence type="ECO:0000256" key="8">
    <source>
        <dbReference type="ARBA" id="ARBA00023065"/>
    </source>
</evidence>
<dbReference type="Proteomes" id="UP000014760">
    <property type="component" value="Unassembled WGS sequence"/>
</dbReference>
<dbReference type="InterPro" id="IPR006029">
    <property type="entry name" value="Neurotrans-gated_channel_TM"/>
</dbReference>
<evidence type="ECO:0000256" key="4">
    <source>
        <dbReference type="ARBA" id="ARBA00022475"/>
    </source>
</evidence>
<evidence type="ECO:0000256" key="6">
    <source>
        <dbReference type="ARBA" id="ARBA00022729"/>
    </source>
</evidence>
<dbReference type="NCBIfam" id="TIGR00860">
    <property type="entry name" value="LIC"/>
    <property type="match status" value="1"/>
</dbReference>
<dbReference type="HOGENOM" id="CLU_010920_1_2_1"/>
<keyword evidence="16" id="KW-1185">Reference proteome</keyword>
<evidence type="ECO:0000313" key="16">
    <source>
        <dbReference type="Proteomes" id="UP000014760"/>
    </source>
</evidence>
<evidence type="ECO:0000259" key="13">
    <source>
        <dbReference type="Pfam" id="PF02932"/>
    </source>
</evidence>
<dbReference type="CDD" id="cd19049">
    <property type="entry name" value="LGIC_TM_anion"/>
    <property type="match status" value="1"/>
</dbReference>
<keyword evidence="4" id="KW-1003">Cell membrane</keyword>
<evidence type="ECO:0000256" key="5">
    <source>
        <dbReference type="ARBA" id="ARBA00022692"/>
    </source>
</evidence>
<reference evidence="15" key="3">
    <citation type="submission" date="2015-06" db="UniProtKB">
        <authorList>
            <consortium name="EnsemblMetazoa"/>
        </authorList>
    </citation>
    <scope>IDENTIFICATION</scope>
</reference>
<name>R7TCW2_CAPTE</name>
<dbReference type="InterPro" id="IPR038050">
    <property type="entry name" value="Neuro_actylchol_rec"/>
</dbReference>
<dbReference type="Gene3D" id="2.70.170.10">
    <property type="entry name" value="Neurotransmitter-gated ion-channel ligand-binding domain"/>
    <property type="match status" value="1"/>
</dbReference>
<reference evidence="16" key="1">
    <citation type="submission" date="2012-12" db="EMBL/GenBank/DDBJ databases">
        <authorList>
            <person name="Hellsten U."/>
            <person name="Grimwood J."/>
            <person name="Chapman J.A."/>
            <person name="Shapiro H."/>
            <person name="Aerts A."/>
            <person name="Otillar R.P."/>
            <person name="Terry A.Y."/>
            <person name="Boore J.L."/>
            <person name="Simakov O."/>
            <person name="Marletaz F."/>
            <person name="Cho S.-J."/>
            <person name="Edsinger-Gonzales E."/>
            <person name="Havlak P."/>
            <person name="Kuo D.-H."/>
            <person name="Larsson T."/>
            <person name="Lv J."/>
            <person name="Arendt D."/>
            <person name="Savage R."/>
            <person name="Osoegawa K."/>
            <person name="de Jong P."/>
            <person name="Lindberg D.R."/>
            <person name="Seaver E.C."/>
            <person name="Weisblat D.A."/>
            <person name="Putnam N.H."/>
            <person name="Grigoriev I.V."/>
            <person name="Rokhsar D.S."/>
        </authorList>
    </citation>
    <scope>NUCLEOTIDE SEQUENCE</scope>
    <source>
        <strain evidence="16">I ESC-2004</strain>
    </source>
</reference>
<dbReference type="InterPro" id="IPR036719">
    <property type="entry name" value="Neuro-gated_channel_TM_sf"/>
</dbReference>
<evidence type="ECO:0000256" key="10">
    <source>
        <dbReference type="ARBA" id="ARBA00023303"/>
    </source>
</evidence>
<accession>R7TCW2</accession>
<organism evidence="14">
    <name type="scientific">Capitella teleta</name>
    <name type="common">Polychaete worm</name>
    <dbReference type="NCBI Taxonomy" id="283909"/>
    <lineage>
        <taxon>Eukaryota</taxon>
        <taxon>Metazoa</taxon>
        <taxon>Spiralia</taxon>
        <taxon>Lophotrochozoa</taxon>
        <taxon>Annelida</taxon>
        <taxon>Polychaeta</taxon>
        <taxon>Sedentaria</taxon>
        <taxon>Scolecida</taxon>
        <taxon>Capitellidae</taxon>
        <taxon>Capitella</taxon>
    </lineage>
</organism>
<evidence type="ECO:0000256" key="11">
    <source>
        <dbReference type="RuleBase" id="RU000687"/>
    </source>
</evidence>
<dbReference type="InterPro" id="IPR006028">
    <property type="entry name" value="GABAA/Glycine_rcpt"/>
</dbReference>
<dbReference type="PRINTS" id="PR00253">
    <property type="entry name" value="GABAARECEPTR"/>
</dbReference>
<dbReference type="CDD" id="cd18987">
    <property type="entry name" value="LGIC_ECD_anion"/>
    <property type="match status" value="1"/>
</dbReference>
<dbReference type="OrthoDB" id="407674at2759"/>
<dbReference type="STRING" id="283909.R7TCW2"/>
<dbReference type="EMBL" id="AMQN01003280">
    <property type="status" value="NOT_ANNOTATED_CDS"/>
    <property type="molecule type" value="Genomic_DNA"/>
</dbReference>
<feature type="domain" description="Neurotransmitter-gated ion-channel transmembrane" evidence="13">
    <location>
        <begin position="166"/>
        <end position="285"/>
    </location>
</feature>
<keyword evidence="7 11" id="KW-1133">Transmembrane helix</keyword>
<dbReference type="FunFam" id="1.20.58.390:FF:000032">
    <property type="entry name" value="gamma-aminobutyric acid receptor subunit epsilon"/>
    <property type="match status" value="1"/>
</dbReference>
<dbReference type="EnsemblMetazoa" id="CapteT178435">
    <property type="protein sequence ID" value="CapteP178435"/>
    <property type="gene ID" value="CapteG178435"/>
</dbReference>
<dbReference type="SUPFAM" id="SSF90112">
    <property type="entry name" value="Neurotransmitter-gated ion-channel transmembrane pore"/>
    <property type="match status" value="1"/>
</dbReference>
<dbReference type="SUPFAM" id="SSF63712">
    <property type="entry name" value="Nicotinic receptor ligand binding domain-like"/>
    <property type="match status" value="1"/>
</dbReference>
<keyword evidence="9 11" id="KW-0472">Membrane</keyword>
<proteinExistence type="inferred from homology"/>
<protein>
    <recommendedName>
        <fullName evidence="17">Neurotransmitter-gated ion-channel ligand-binding domain-containing protein</fullName>
    </recommendedName>
</protein>
<dbReference type="GO" id="GO:0022824">
    <property type="term" value="F:transmitter-gated monoatomic ion channel activity"/>
    <property type="evidence" value="ECO:0007669"/>
    <property type="project" value="UniProtKB-ARBA"/>
</dbReference>
<feature type="transmembrane region" description="Helical" evidence="11">
    <location>
        <begin position="334"/>
        <end position="354"/>
    </location>
</feature>
<evidence type="ECO:0000313" key="15">
    <source>
        <dbReference type="EnsemblMetazoa" id="CapteP178435"/>
    </source>
</evidence>
<dbReference type="Pfam" id="PF02931">
    <property type="entry name" value="Neur_chan_LBD"/>
    <property type="match status" value="1"/>
</dbReference>
<comment type="subcellular location">
    <subcellularLocation>
        <location evidence="2">Cell membrane</location>
    </subcellularLocation>
    <subcellularLocation>
        <location evidence="1">Membrane</location>
        <topology evidence="1">Multi-pass membrane protein</topology>
    </subcellularLocation>
</comment>
<dbReference type="PROSITE" id="PS00236">
    <property type="entry name" value="NEUROTR_ION_CHANNEL"/>
    <property type="match status" value="1"/>
</dbReference>
<evidence type="ECO:0000256" key="3">
    <source>
        <dbReference type="ARBA" id="ARBA00022448"/>
    </source>
</evidence>
<keyword evidence="5 11" id="KW-0812">Transmembrane</keyword>
<evidence type="ECO:0008006" key="17">
    <source>
        <dbReference type="Google" id="ProtNLM"/>
    </source>
</evidence>
<dbReference type="PRINTS" id="PR00252">
    <property type="entry name" value="NRIONCHANNEL"/>
</dbReference>
<dbReference type="GO" id="GO:0005886">
    <property type="term" value="C:plasma membrane"/>
    <property type="evidence" value="ECO:0007669"/>
    <property type="project" value="UniProtKB-SubCell"/>
</dbReference>
<evidence type="ECO:0000256" key="1">
    <source>
        <dbReference type="ARBA" id="ARBA00004141"/>
    </source>
</evidence>
<feature type="domain" description="Neurotransmitter-gated ion-channel ligand-binding" evidence="12">
    <location>
        <begin position="1"/>
        <end position="158"/>
    </location>
</feature>
<keyword evidence="10 11" id="KW-0407">Ion channel</keyword>
<evidence type="ECO:0000259" key="12">
    <source>
        <dbReference type="Pfam" id="PF02931"/>
    </source>
</evidence>
<dbReference type="AlphaFoldDB" id="R7TCW2"/>
<comment type="similarity">
    <text evidence="11">Belongs to the ligand-gated ion channel (TC 1.A.9) family.</text>
</comment>
<dbReference type="Gene3D" id="1.20.58.390">
    <property type="entry name" value="Neurotransmitter-gated ion-channel transmembrane domain"/>
    <property type="match status" value="1"/>
</dbReference>
<evidence type="ECO:0000256" key="2">
    <source>
        <dbReference type="ARBA" id="ARBA00004236"/>
    </source>
</evidence>
<evidence type="ECO:0000313" key="14">
    <source>
        <dbReference type="EMBL" id="ELT89317.1"/>
    </source>
</evidence>
<feature type="transmembrane region" description="Helical" evidence="11">
    <location>
        <begin position="161"/>
        <end position="183"/>
    </location>
</feature>
<keyword evidence="6" id="KW-0732">Signal</keyword>
<comment type="caution">
    <text evidence="11">Lacks conserved residue(s) required for the propagation of feature annotation.</text>
</comment>
<dbReference type="Pfam" id="PF02932">
    <property type="entry name" value="Neur_chan_memb"/>
    <property type="match status" value="1"/>
</dbReference>
<dbReference type="GO" id="GO:0004890">
    <property type="term" value="F:GABA-A receptor activity"/>
    <property type="evidence" value="ECO:0007669"/>
    <property type="project" value="UniProtKB-ARBA"/>
</dbReference>
<sequence>MFLRQTWIDERLRYSGFNRSITLNYNQFSRLWSPDLFIRNLKSGQFHDITVPNRLIRLSPDGTVLYSQRLSVTLACDMQLEKYPMDNQTCKIEFGSYGYTTDDIVLVWKALDDPVEINPEISLPEFVLMAVHPVTCATNYATTGSFPCLRTFIHLKRRLKFYILQIYLPSLLIVLLSWVSFWIDLDAVPARTSLGILTILTITTQSAGINIGLPAVSFTKAIDVWMATCLVFVFVAFLEYSVVNVLSRKHKKEKKNEEKFKRMTAQLATGIANIGGRRSKMLRAGPDEEAKEAQIRHRMKNGQTPLDPETRRQQSMEGSIWSRAQHNQALMVDVISRVIFPVLFTIFQAIYWPLYFL</sequence>
<dbReference type="FunFam" id="2.70.170.10:FF:000065">
    <property type="entry name" value="Glutamate-gated chloride channel, putative"/>
    <property type="match status" value="1"/>
</dbReference>
<dbReference type="InterPro" id="IPR006201">
    <property type="entry name" value="Neur_channel"/>
</dbReference>
<keyword evidence="3 11" id="KW-0813">Transport</keyword>
<evidence type="ECO:0000256" key="9">
    <source>
        <dbReference type="ARBA" id="ARBA00023136"/>
    </source>
</evidence>